<evidence type="ECO:0000256" key="4">
    <source>
        <dbReference type="ARBA" id="ARBA00023163"/>
    </source>
</evidence>
<feature type="compositionally biased region" description="Acidic residues" evidence="9">
    <location>
        <begin position="1921"/>
        <end position="1934"/>
    </location>
</feature>
<evidence type="ECO:0000256" key="6">
    <source>
        <dbReference type="ARBA" id="ARBA00040102"/>
    </source>
</evidence>
<dbReference type="InterPro" id="IPR009067">
    <property type="entry name" value="TAF_II_230-bd"/>
</dbReference>
<dbReference type="GO" id="GO:0004402">
    <property type="term" value="F:histone acetyltransferase activity"/>
    <property type="evidence" value="ECO:0007669"/>
    <property type="project" value="InterPro"/>
</dbReference>
<evidence type="ECO:0000313" key="12">
    <source>
        <dbReference type="Proteomes" id="UP000318571"/>
    </source>
</evidence>
<evidence type="ECO:0000256" key="8">
    <source>
        <dbReference type="SAM" id="Coils"/>
    </source>
</evidence>
<dbReference type="Gene3D" id="1.10.1100.10">
    <property type="entry name" value="TAFII-230 TBP-binding domain"/>
    <property type="match status" value="1"/>
</dbReference>
<dbReference type="PRINTS" id="PR00503">
    <property type="entry name" value="BROMODOMAIN"/>
</dbReference>
<dbReference type="GO" id="GO:0005669">
    <property type="term" value="C:transcription factor TFIID complex"/>
    <property type="evidence" value="ECO:0007669"/>
    <property type="project" value="InterPro"/>
</dbReference>
<feature type="compositionally biased region" description="Acidic residues" evidence="9">
    <location>
        <begin position="1749"/>
        <end position="1759"/>
    </location>
</feature>
<dbReference type="Gene3D" id="1.20.920.10">
    <property type="entry name" value="Bromodomain-like"/>
    <property type="match status" value="2"/>
</dbReference>
<evidence type="ECO:0000256" key="9">
    <source>
        <dbReference type="SAM" id="MobiDB-lite"/>
    </source>
</evidence>
<feature type="compositionally biased region" description="Pro residues" evidence="9">
    <location>
        <begin position="1948"/>
        <end position="1958"/>
    </location>
</feature>
<dbReference type="EMBL" id="VCGU01000004">
    <property type="protein sequence ID" value="TRY77373.1"/>
    <property type="molecule type" value="Genomic_DNA"/>
</dbReference>
<name>A0A553PI68_TIGCA</name>
<gene>
    <name evidence="11" type="ORF">TCAL_12311</name>
</gene>
<dbReference type="InterPro" id="IPR036427">
    <property type="entry name" value="Bromodomain-like_sf"/>
</dbReference>
<feature type="compositionally biased region" description="Acidic residues" evidence="9">
    <location>
        <begin position="1771"/>
        <end position="1788"/>
    </location>
</feature>
<keyword evidence="4" id="KW-0804">Transcription</keyword>
<feature type="compositionally biased region" description="Basic residues" evidence="9">
    <location>
        <begin position="1722"/>
        <end position="1733"/>
    </location>
</feature>
<feature type="compositionally biased region" description="Basic residues" evidence="9">
    <location>
        <begin position="289"/>
        <end position="299"/>
    </location>
</feature>
<feature type="region of interest" description="Disordered" evidence="9">
    <location>
        <begin position="354"/>
        <end position="380"/>
    </location>
</feature>
<feature type="compositionally biased region" description="Basic and acidic residues" evidence="9">
    <location>
        <begin position="172"/>
        <end position="193"/>
    </location>
</feature>
<dbReference type="STRING" id="6832.A0A553PI68"/>
<comment type="subcellular location">
    <subcellularLocation>
        <location evidence="1">Nucleus</location>
    </subcellularLocation>
</comment>
<keyword evidence="2" id="KW-0805">Transcription regulation</keyword>
<evidence type="ECO:0000256" key="7">
    <source>
        <dbReference type="PROSITE-ProRule" id="PRU00035"/>
    </source>
</evidence>
<feature type="region of interest" description="Disordered" evidence="9">
    <location>
        <begin position="1706"/>
        <end position="1799"/>
    </location>
</feature>
<feature type="compositionally biased region" description="Basic and acidic residues" evidence="9">
    <location>
        <begin position="1204"/>
        <end position="1217"/>
    </location>
</feature>
<feature type="compositionally biased region" description="Acidic residues" evidence="9">
    <location>
        <begin position="131"/>
        <end position="148"/>
    </location>
</feature>
<dbReference type="InterPro" id="IPR041670">
    <property type="entry name" value="Znf-CCHC_6"/>
</dbReference>
<dbReference type="PROSITE" id="PS50014">
    <property type="entry name" value="BROMODOMAIN_2"/>
    <property type="match status" value="2"/>
</dbReference>
<dbReference type="InterPro" id="IPR022591">
    <property type="entry name" value="TAF1_HAT_dom"/>
</dbReference>
<feature type="region of interest" description="Disordered" evidence="9">
    <location>
        <begin position="289"/>
        <end position="327"/>
    </location>
</feature>
<feature type="coiled-coil region" evidence="8">
    <location>
        <begin position="1291"/>
        <end position="1319"/>
    </location>
</feature>
<feature type="compositionally biased region" description="Basic and acidic residues" evidence="9">
    <location>
        <begin position="368"/>
        <end position="380"/>
    </location>
</feature>
<dbReference type="Pfam" id="PF12157">
    <property type="entry name" value="DUF3591"/>
    <property type="match status" value="1"/>
</dbReference>
<feature type="region of interest" description="Disordered" evidence="9">
    <location>
        <begin position="1"/>
        <end position="39"/>
    </location>
</feature>
<evidence type="ECO:0000259" key="10">
    <source>
        <dbReference type="PROSITE" id="PS50014"/>
    </source>
</evidence>
<feature type="compositionally biased region" description="Acidic residues" evidence="9">
    <location>
        <begin position="15"/>
        <end position="25"/>
    </location>
</feature>
<dbReference type="PANTHER" id="PTHR13900">
    <property type="entry name" value="TRANSCRIPTION INITIATION FACTOR TFIID"/>
    <property type="match status" value="1"/>
</dbReference>
<dbReference type="InterPro" id="IPR036741">
    <property type="entry name" value="TAFII-230_TBP-bd_sf"/>
</dbReference>
<keyword evidence="12" id="KW-1185">Reference proteome</keyword>
<sequence>MASSSDSEDDTRFNDDEEEDNEDGPSEGGSASTRRPASGAGLSLMGLVFGNIDAQGQLTGSDVLDADSSAKLAGLEQLLGGRGAAELVEEHDLHPDPDDESASTASGAHPDKEQEEEYDGVSKDPNAQDFESMDEALSDESDSSEDEQTPATATAITPDTASVSAHTPDPNVKVEIKPDRPQDPKLEMKREVKAEEEDPAPSPSSSAVAAVDDSGQLMPPPVDIPKPASEPSIKVEAPPVKRDHRPLASMLPAKYKDVDVQELFPEFRHGQVLRFSRLFPIKESHLPRPWKHLKKKAKKRLPENSGPSGEDEVDGGPGGATSADDPHTFRTWQFDYTPYAEDANLYEEDDAVRFHRPKEENSSEEDAAEGREKESKGPKATDWRWGPAQYWYDILGVPDNVEDYDYGLKTALEHMDDDVMPDTKVKRERLESNKENEMDAPSQKRAKIEFPDDAFLMVTQTNWEEDVVWNGDDIRHKVLPQLNSKTNMAGWVPTGGNRTAGSFSQPGKGGGLPGIKLQTIKKPENGDDIFYSIFPVENEELAYGRWEDEVIWDTEDVPKKLKPKMVSLDPNDDNIILGIPDDIDPSTLPSDQPVRKVKIIQKHVKKSRMLLNRSGIISVIEEESPPPPPKVDNKDPFNISNDEFYQVKAQESMIKVAPGGTLLQHGTPVVELSAPFVPTHIGPIKLKQFHRWPLKRFSHGPLANYNNFVGVNPLTKHIKKKARAREAERQAAGGGEIFFMRTPEDLSGRDGELILVEYMEEHPPLLNLVGMATKIKNYYKRKPGSDAPSNKPKYGELVPAHTSPFLGQMVPGQVVQTFENNLYRTPIYEHKMPTTDFVVIRTRNEYSIREIDTIFCAGQECPLYEVPGPNSKKANNFARDFLQVFIYRLFWRSPDNPKRIKMDEIKRAFPAHSESSIRKRLKPCSQFHRTGHDSNWWVIKPNFRLPSEEEMRAMVTPEQCCAFFSMIAAEQRLRDAGYGEKSLLAQQDDDDEETAMKMDDEVKVAPWNTTRAYILAMKGKCLLQLTGPADPTGPAREGFSYVRIPNKPTNKEEVEQAPKRTVTGTDADLRKLPLKDARNILRKNGVPEDEIKKLSRWEVIDVVRTLSTEKVKAGEDGDHKFSRGNRFSIAEHQERYREDCQRIFETQNRVLASNEVLSSDESESSEEEEVNDDDLFEMGKNMENLLSNKKTSSQLNREREEIERRKLKMMMDEDRLDSTPQSNKRKKDDDEHSNSSQGPTKFLRITRVFKNQSGKEYTRTEIVRKPMVVETYVRIRQTKDDAYIKQFATLDDSAKEEMKKEKRRLQEQLRRIKRNQERERLGLTKSSKRKTKAKPDLKLRCGACGAKGHMRTNKACPKFVGGEFDGPINVAMTERDEEELEKEIYMEETAEESLINVDGTKMKLSGKVLKHADEIRKKTMILKVPKQTLKGGRRRRAGTVEHCDYLTNKNYKPVKRRRTDPVVSLASFLESLHSELRVMDEALQFLQPVNTKKVIDYLDKIKIPMDLATIRESIQRKKYHSREEFLGDMSQIVDNSRIYNGEQDIHTINAKRLFDVVINKFSENEEKLQKLEKAINPLLDDDDQVSLSYIFTQLLEEKLKVLPESWPFVKPVNRKAMKHYYDKIKHPMDLETISKKVAKHTYHSSREFLHDIGLIFNNSLEFNGPDSEYTKKANKLLEISQEFLNSFSEHISQLEDRIRDTQARALENADLESTTMDDMPVKKKRGRPRKKKMPLSSEFISEDARSPNLDDDDDDDEDANVNLEKDLQYSSDEDDMEDDDWEPVEGEEGSVTVTLDSNIQHQDQEVDVVNLGSMGYYQEIQAGDGRPAVQIEAPNIVYQEEEPVDENYDPTDFLHNLGAPQPVEAMEQQQQPILVQEGEGVVEATITMPDEVHEAIDLGHLQEEQQLQQQPAVDVINDDLNITDESDDDDEESGDAPQNLDDKTVVAPPAPSLIPEPPPPDEDGIWF</sequence>
<reference evidence="11 12" key="1">
    <citation type="journal article" date="2018" name="Nat. Ecol. Evol.">
        <title>Genomic signatures of mitonuclear coevolution across populations of Tigriopus californicus.</title>
        <authorList>
            <person name="Barreto F.S."/>
            <person name="Watson E.T."/>
            <person name="Lima T.G."/>
            <person name="Willett C.S."/>
            <person name="Edmands S."/>
            <person name="Li W."/>
            <person name="Burton R.S."/>
        </authorList>
    </citation>
    <scope>NUCLEOTIDE SEQUENCE [LARGE SCALE GENOMIC DNA]</scope>
    <source>
        <strain evidence="11 12">San Diego</strain>
    </source>
</reference>
<keyword evidence="3 7" id="KW-0103">Bromodomain</keyword>
<evidence type="ECO:0000313" key="11">
    <source>
        <dbReference type="EMBL" id="TRY77373.1"/>
    </source>
</evidence>
<dbReference type="GO" id="GO:0017025">
    <property type="term" value="F:TBP-class protein binding"/>
    <property type="evidence" value="ECO:0007669"/>
    <property type="project" value="InterPro"/>
</dbReference>
<dbReference type="Pfam" id="PF00439">
    <property type="entry name" value="Bromodomain"/>
    <property type="match status" value="2"/>
</dbReference>
<dbReference type="OMA" id="RENVRKC"/>
<comment type="caution">
    <text evidence="11">The sequence shown here is derived from an EMBL/GenBank/DDBJ whole genome shotgun (WGS) entry which is preliminary data.</text>
</comment>
<dbReference type="InterPro" id="IPR001487">
    <property type="entry name" value="Bromodomain"/>
</dbReference>
<organism evidence="11 12">
    <name type="scientific">Tigriopus californicus</name>
    <name type="common">Marine copepod</name>
    <dbReference type="NCBI Taxonomy" id="6832"/>
    <lineage>
        <taxon>Eukaryota</taxon>
        <taxon>Metazoa</taxon>
        <taxon>Ecdysozoa</taxon>
        <taxon>Arthropoda</taxon>
        <taxon>Crustacea</taxon>
        <taxon>Multicrustacea</taxon>
        <taxon>Hexanauplia</taxon>
        <taxon>Copepoda</taxon>
        <taxon>Harpacticoida</taxon>
        <taxon>Harpacticidae</taxon>
        <taxon>Tigriopus</taxon>
    </lineage>
</organism>
<dbReference type="InterPro" id="IPR040240">
    <property type="entry name" value="TAF1"/>
</dbReference>
<keyword evidence="5" id="KW-0539">Nucleus</keyword>
<feature type="compositionally biased region" description="Low complexity" evidence="9">
    <location>
        <begin position="203"/>
        <end position="214"/>
    </location>
</feature>
<feature type="domain" description="Bromo" evidence="10">
    <location>
        <begin position="1600"/>
        <end position="1670"/>
    </location>
</feature>
<dbReference type="Pfam" id="PF09247">
    <property type="entry name" value="TBP-binding"/>
    <property type="match status" value="1"/>
</dbReference>
<dbReference type="SUPFAM" id="SSF47370">
    <property type="entry name" value="Bromodomain"/>
    <property type="match status" value="2"/>
</dbReference>
<dbReference type="PANTHER" id="PTHR13900:SF0">
    <property type="entry name" value="TRANSCRIPTION INITIATION FACTOR TFIID SUBUNIT 1"/>
    <property type="match status" value="1"/>
</dbReference>
<feature type="compositionally biased region" description="Low complexity" evidence="9">
    <location>
        <begin position="149"/>
        <end position="161"/>
    </location>
</feature>
<feature type="region of interest" description="Disordered" evidence="9">
    <location>
        <begin position="83"/>
        <end position="246"/>
    </location>
</feature>
<feature type="domain" description="Bromo" evidence="10">
    <location>
        <begin position="1477"/>
        <end position="1547"/>
    </location>
</feature>
<dbReference type="SUPFAM" id="SSF47055">
    <property type="entry name" value="TAF(II)230 TBP-binding fragment"/>
    <property type="match status" value="1"/>
</dbReference>
<feature type="region of interest" description="Disordered" evidence="9">
    <location>
        <begin position="1204"/>
        <end position="1242"/>
    </location>
</feature>
<dbReference type="Proteomes" id="UP000318571">
    <property type="component" value="Chromosome 5"/>
</dbReference>
<protein>
    <recommendedName>
        <fullName evidence="6">Transcription initiation factor TFIID subunit 1</fullName>
    </recommendedName>
</protein>
<proteinExistence type="predicted"/>
<evidence type="ECO:0000256" key="1">
    <source>
        <dbReference type="ARBA" id="ARBA00004123"/>
    </source>
</evidence>
<dbReference type="GO" id="GO:0016251">
    <property type="term" value="F:RNA polymerase II general transcription initiation factor activity"/>
    <property type="evidence" value="ECO:0007669"/>
    <property type="project" value="InterPro"/>
</dbReference>
<evidence type="ECO:0000256" key="2">
    <source>
        <dbReference type="ARBA" id="ARBA00023015"/>
    </source>
</evidence>
<evidence type="ECO:0000256" key="3">
    <source>
        <dbReference type="ARBA" id="ARBA00023117"/>
    </source>
</evidence>
<feature type="region of interest" description="Disordered" evidence="9">
    <location>
        <begin position="1918"/>
        <end position="1967"/>
    </location>
</feature>
<accession>A0A553PI68</accession>
<dbReference type="Pfam" id="PF15288">
    <property type="entry name" value="zf-CCHC_6"/>
    <property type="match status" value="1"/>
</dbReference>
<dbReference type="GO" id="GO:0051123">
    <property type="term" value="P:RNA polymerase II preinitiation complex assembly"/>
    <property type="evidence" value="ECO:0007669"/>
    <property type="project" value="TreeGrafter"/>
</dbReference>
<evidence type="ECO:0000256" key="5">
    <source>
        <dbReference type="ARBA" id="ARBA00023242"/>
    </source>
</evidence>
<keyword evidence="8" id="KW-0175">Coiled coil</keyword>
<dbReference type="SMART" id="SM00297">
    <property type="entry name" value="BROMO"/>
    <property type="match status" value="2"/>
</dbReference>